<feature type="region of interest" description="Disordered" evidence="9">
    <location>
        <begin position="737"/>
        <end position="795"/>
    </location>
</feature>
<feature type="site" description="Interaction with DNA" evidence="8">
    <location>
        <position position="133"/>
    </location>
</feature>
<evidence type="ECO:0000313" key="13">
    <source>
        <dbReference type="Proteomes" id="UP001191019"/>
    </source>
</evidence>
<evidence type="ECO:0000256" key="9">
    <source>
        <dbReference type="SAM" id="MobiDB-lite"/>
    </source>
</evidence>
<dbReference type="Gene3D" id="1.10.460.10">
    <property type="entry name" value="Topoisomerase I, domain 2"/>
    <property type="match status" value="1"/>
</dbReference>
<dbReference type="InterPro" id="IPR028612">
    <property type="entry name" value="Topoisom_1_IA"/>
</dbReference>
<dbReference type="CDD" id="cd00186">
    <property type="entry name" value="TOP1Ac"/>
    <property type="match status" value="1"/>
</dbReference>
<dbReference type="Gene3D" id="2.70.20.10">
    <property type="entry name" value="Topoisomerase I, domain 3"/>
    <property type="match status" value="1"/>
</dbReference>
<feature type="active site" description="O-(5'-phospho-DNA)-tyrosine intermediate" evidence="8">
    <location>
        <position position="298"/>
    </location>
</feature>
<dbReference type="InterPro" id="IPR023406">
    <property type="entry name" value="Topo_IA_AS"/>
</dbReference>
<organism evidence="12 13">
    <name type="scientific">Candidatus Nanosyncoccus alces</name>
    <dbReference type="NCBI Taxonomy" id="2171997"/>
    <lineage>
        <taxon>Bacteria</taxon>
        <taxon>Candidatus Saccharimonadota</taxon>
        <taxon>Candidatus Nanosyncoccalia</taxon>
        <taxon>Candidatus Nanosyncoccales</taxon>
        <taxon>Candidatus Nanosyncoccaceae</taxon>
        <taxon>Candidatus Nanosyncoccus</taxon>
    </lineage>
</organism>
<dbReference type="InterPro" id="IPR003601">
    <property type="entry name" value="Topo_IA_2"/>
</dbReference>
<evidence type="ECO:0000313" key="12">
    <source>
        <dbReference type="EMBL" id="RYC74491.1"/>
    </source>
</evidence>
<comment type="subunit">
    <text evidence="8">Monomer.</text>
</comment>
<evidence type="ECO:0000256" key="1">
    <source>
        <dbReference type="ARBA" id="ARBA00000213"/>
    </source>
</evidence>
<dbReference type="NCBIfam" id="TIGR01051">
    <property type="entry name" value="topA_bact"/>
    <property type="match status" value="1"/>
</dbReference>
<feature type="compositionally biased region" description="Basic residues" evidence="9">
    <location>
        <begin position="761"/>
        <end position="795"/>
    </location>
</feature>
<dbReference type="PROSITE" id="PS50880">
    <property type="entry name" value="TOPRIM"/>
    <property type="match status" value="1"/>
</dbReference>
<evidence type="ECO:0000256" key="7">
    <source>
        <dbReference type="ARBA" id="ARBA00023235"/>
    </source>
</evidence>
<keyword evidence="4" id="KW-0460">Magnesium</keyword>
<proteinExistence type="inferred from homology"/>
<comment type="caution">
    <text evidence="8">Lacks conserved residue(s) required for the propagation of feature annotation.</text>
</comment>
<dbReference type="CDD" id="cd03363">
    <property type="entry name" value="TOPRIM_TopoIA_TopoI"/>
    <property type="match status" value="1"/>
</dbReference>
<sequence>MSKNLVIVESPAKAHTIEKYLGSDFKVLASVGHIRKDTKVDKTTFDVTYEIDPGHKSIIAELKKEAKAAERIWLATDEDREGESISWHLCEVLKLPKDTARITFHEITKPALENAIKNPRTVDMDMVASQQARQTLDMLVGYDLSDIVRKKVPGAISAGRVQSPALRLVVEREKEIEKFESKFSFKIAGEFIQKEAEMFDSGHTQGRSAELTVPNQTFSASYESKSPEDEQSANKLLESLSRADFVVADVEETEGTKANPVPFTTAALQIEANSKLGFTSRTTMSAAQGLYQAGLITYHRTDSLNLSSQAIGAISGYIETNFGKEYLKVRHFKTKDASAQEAHEAIRPTNIANLNAGKNDYEKRLYRLIWARTVATQMANAKVAKTTIKIAAGADETFVAKGEVVIFDGFLKVYGKSKDLELPKLAKGDKMDCLELTARQTFAKPAARYTEGSLVKKLEELGIGRPSTYASIMTAIQARGYVVKGENEGEEREIVELKASKGKVSRAVVKEKFGANKGKLIPTPIGELVSGFLTDNFKNIVDYKFTANIEKDLDLVADAKLERVKMLKDFYGPFRDTVLVANGVERYNNARLLGHDPKTGKPIYAKVGKNGGFIQLGDNEKETGEKPRFAPLPKRKSVKTVSLEQALKQLALPVLPRELGKAPDGAVIVAANGPFGPYLKGGKYNIPMKDLDPYTVSLEEALPLYQAKVDSIIADWDEIMIVNGAYGPYIKGPGRRNNVKIPKETDPKTITREQAEEMLKNKPKTTRRGVRGGAKKKTAAGKTTAKKPAKKSAKK</sequence>
<feature type="domain" description="Topo IA-type catalytic" evidence="11">
    <location>
        <begin position="123"/>
        <end position="579"/>
    </location>
</feature>
<dbReference type="PANTHER" id="PTHR42785">
    <property type="entry name" value="DNA TOPOISOMERASE, TYPE IA, CORE"/>
    <property type="match status" value="1"/>
</dbReference>
<dbReference type="PROSITE" id="PS52039">
    <property type="entry name" value="TOPO_IA_2"/>
    <property type="match status" value="1"/>
</dbReference>
<keyword evidence="3" id="KW-0479">Metal-binding</keyword>
<dbReference type="InterPro" id="IPR013826">
    <property type="entry name" value="Topo_IA_cen_sub3"/>
</dbReference>
<protein>
    <recommendedName>
        <fullName evidence="8">DNA topoisomerase 1</fullName>
        <ecNumber evidence="8">5.6.2.1</ecNumber>
    </recommendedName>
    <alternativeName>
        <fullName evidence="8">DNA topoisomerase I</fullName>
    </alternativeName>
</protein>
<comment type="caution">
    <text evidence="12">The sequence shown here is derived from an EMBL/GenBank/DDBJ whole genome shotgun (WGS) entry which is preliminary data.</text>
</comment>
<dbReference type="InterPro" id="IPR003602">
    <property type="entry name" value="Topo_IA_DNA-bd_dom"/>
</dbReference>
<accession>A0ABY0FL55</accession>
<dbReference type="PROSITE" id="PS00396">
    <property type="entry name" value="TOPO_IA_1"/>
    <property type="match status" value="1"/>
</dbReference>
<dbReference type="InterPro" id="IPR005733">
    <property type="entry name" value="TopoI_bac-type"/>
</dbReference>
<evidence type="ECO:0000256" key="5">
    <source>
        <dbReference type="ARBA" id="ARBA00023029"/>
    </source>
</evidence>
<dbReference type="InterPro" id="IPR023405">
    <property type="entry name" value="Topo_IA_core_domain"/>
</dbReference>
<dbReference type="HAMAP" id="MF_00952">
    <property type="entry name" value="Topoisom_1_prok"/>
    <property type="match status" value="1"/>
</dbReference>
<dbReference type="Pfam" id="PF01131">
    <property type="entry name" value="Topoisom_bac"/>
    <property type="match status" value="1"/>
</dbReference>
<feature type="compositionally biased region" description="Basic and acidic residues" evidence="9">
    <location>
        <begin position="741"/>
        <end position="760"/>
    </location>
</feature>
<feature type="site" description="Interaction with DNA" evidence="8">
    <location>
        <position position="137"/>
    </location>
</feature>
<keyword evidence="5 8" id="KW-0799">Topoisomerase</keyword>
<dbReference type="RefSeq" id="WP_129735317.1">
    <property type="nucleotide sequence ID" value="NZ_PRLM01000006.1"/>
</dbReference>
<evidence type="ECO:0000256" key="6">
    <source>
        <dbReference type="ARBA" id="ARBA00023125"/>
    </source>
</evidence>
<evidence type="ECO:0000256" key="8">
    <source>
        <dbReference type="HAMAP-Rule" id="MF_00952"/>
    </source>
</evidence>
<comment type="catalytic activity">
    <reaction evidence="1 8">
        <text>ATP-independent breakage of single-stranded DNA, followed by passage and rejoining.</text>
        <dbReference type="EC" id="5.6.2.1"/>
    </reaction>
</comment>
<dbReference type="PRINTS" id="PR00417">
    <property type="entry name" value="PRTPISMRASEI"/>
</dbReference>
<evidence type="ECO:0000259" key="10">
    <source>
        <dbReference type="PROSITE" id="PS50880"/>
    </source>
</evidence>
<dbReference type="InterPro" id="IPR013497">
    <property type="entry name" value="Topo_IA_cen"/>
</dbReference>
<reference evidence="12 13" key="1">
    <citation type="journal article" date="2018" name="bioRxiv">
        <title>Evidence of independent acquisition and adaption of ultra-small bacteria to human hosts across the highly diverse yet reduced genomes of the phylum Saccharibacteria.</title>
        <authorList>
            <person name="McLean J.S."/>
            <person name="Bor B."/>
            <person name="To T.T."/>
            <person name="Liu Q."/>
            <person name="Kearns K.A."/>
            <person name="Solden L.M."/>
            <person name="Wrighton K.C."/>
            <person name="He X."/>
            <person name="Shi W."/>
        </authorList>
    </citation>
    <scope>NUCLEOTIDE SEQUENCE [LARGE SCALE GENOMIC DNA]</scope>
    <source>
        <strain evidence="12 13">TM7_G3_2_Rum_HOT_351B</strain>
    </source>
</reference>
<evidence type="ECO:0000256" key="4">
    <source>
        <dbReference type="ARBA" id="ARBA00022842"/>
    </source>
</evidence>
<dbReference type="InterPro" id="IPR013824">
    <property type="entry name" value="Topo_IA_cen_sub1"/>
</dbReference>
<dbReference type="InterPro" id="IPR025589">
    <property type="entry name" value="Toprim_C_rpt"/>
</dbReference>
<dbReference type="GO" id="GO:0016853">
    <property type="term" value="F:isomerase activity"/>
    <property type="evidence" value="ECO:0007669"/>
    <property type="project" value="UniProtKB-KW"/>
</dbReference>
<dbReference type="EC" id="5.6.2.1" evidence="8"/>
<name>A0ABY0FL55_9BACT</name>
<keyword evidence="7 8" id="KW-0413">Isomerase</keyword>
<feature type="site" description="Interaction with DNA" evidence="8">
    <location>
        <position position="300"/>
    </location>
</feature>
<dbReference type="SMART" id="SM00493">
    <property type="entry name" value="TOPRIM"/>
    <property type="match status" value="1"/>
</dbReference>
<dbReference type="Pfam" id="PF01751">
    <property type="entry name" value="Toprim"/>
    <property type="match status" value="1"/>
</dbReference>
<dbReference type="Pfam" id="PF13368">
    <property type="entry name" value="Toprim_C_rpt"/>
    <property type="match status" value="3"/>
</dbReference>
<dbReference type="SUPFAM" id="SSF56712">
    <property type="entry name" value="Prokaryotic type I DNA topoisomerase"/>
    <property type="match status" value="1"/>
</dbReference>
<dbReference type="PANTHER" id="PTHR42785:SF1">
    <property type="entry name" value="DNA TOPOISOMERASE"/>
    <property type="match status" value="1"/>
</dbReference>
<dbReference type="Gene3D" id="1.10.290.10">
    <property type="entry name" value="Topoisomerase I, domain 4"/>
    <property type="match status" value="1"/>
</dbReference>
<dbReference type="InterPro" id="IPR006171">
    <property type="entry name" value="TOPRIM_dom"/>
</dbReference>
<feature type="region of interest" description="Interaction with DNA" evidence="8">
    <location>
        <begin position="157"/>
        <end position="162"/>
    </location>
</feature>
<dbReference type="Gene3D" id="3.40.50.140">
    <property type="match status" value="1"/>
</dbReference>
<feature type="site" description="Interaction with DNA" evidence="8">
    <location>
        <position position="142"/>
    </location>
</feature>
<dbReference type="InterPro" id="IPR034149">
    <property type="entry name" value="TOPRIM_TopoI"/>
</dbReference>
<dbReference type="InterPro" id="IPR000380">
    <property type="entry name" value="Topo_IA"/>
</dbReference>
<dbReference type="Proteomes" id="UP001191019">
    <property type="component" value="Unassembled WGS sequence"/>
</dbReference>
<keyword evidence="13" id="KW-1185">Reference proteome</keyword>
<reference evidence="12 13" key="2">
    <citation type="journal article" date="2020" name="Cell Rep.">
        <title>Acquisition and Adaptation of Ultra-small Parasitic Reduced Genome Bacteria to Mammalian Hosts.</title>
        <authorList>
            <person name="McLean J.S."/>
            <person name="Bor B."/>
            <person name="Kerns K.A."/>
            <person name="Liu Q."/>
            <person name="To T.T."/>
            <person name="Solden L."/>
            <person name="Hendrickson E.L."/>
            <person name="Wrighton K."/>
            <person name="Shi W."/>
            <person name="He X."/>
        </authorList>
    </citation>
    <scope>NUCLEOTIDE SEQUENCE [LARGE SCALE GENOMIC DNA]</scope>
    <source>
        <strain evidence="12 13">TM7_G3_2_Rum_HOT_351B</strain>
    </source>
</reference>
<dbReference type="InterPro" id="IPR013825">
    <property type="entry name" value="Topo_IA_cen_sub2"/>
</dbReference>
<evidence type="ECO:0000256" key="3">
    <source>
        <dbReference type="ARBA" id="ARBA00022723"/>
    </source>
</evidence>
<feature type="site" description="Interaction with DNA" evidence="8">
    <location>
        <position position="479"/>
    </location>
</feature>
<evidence type="ECO:0000259" key="11">
    <source>
        <dbReference type="PROSITE" id="PS52039"/>
    </source>
</evidence>
<comment type="function">
    <text evidence="8">Releases the supercoiling and torsional tension of DNA, which is introduced during the DNA replication and transcription, by transiently cleaving and rejoining one strand of the DNA duplex. Introduces a single-strand break via transesterification at a target site in duplex DNA. The scissile phosphodiester is attacked by the catalytic tyrosine of the enzyme, resulting in the formation of a DNA-(5'-phosphotyrosyl)-enzyme intermediate and the expulsion of a 3'-OH DNA strand. The free DNA strand then undergoes passage around the unbroken strand, thus removing DNA supercoils. Finally, in the religation step, the DNA 3'-OH attacks the covalent intermediate to expel the active-site tyrosine and restore the DNA phosphodiester backbone.</text>
</comment>
<dbReference type="SMART" id="SM00437">
    <property type="entry name" value="TOP1Ac"/>
    <property type="match status" value="1"/>
</dbReference>
<feature type="domain" description="Toprim" evidence="10">
    <location>
        <begin position="3"/>
        <end position="108"/>
    </location>
</feature>
<comment type="similarity">
    <text evidence="2 8">Belongs to the type IA topoisomerase family.</text>
</comment>
<dbReference type="EMBL" id="PRLM01000006">
    <property type="protein sequence ID" value="RYC74491.1"/>
    <property type="molecule type" value="Genomic_DNA"/>
</dbReference>
<gene>
    <name evidence="8 12" type="primary">topA</name>
    <name evidence="12" type="ORF">G3RUM_00646</name>
</gene>
<dbReference type="SMART" id="SM00436">
    <property type="entry name" value="TOP1Bc"/>
    <property type="match status" value="1"/>
</dbReference>
<keyword evidence="6 8" id="KW-0238">DNA-binding</keyword>
<evidence type="ECO:0000256" key="2">
    <source>
        <dbReference type="ARBA" id="ARBA00009446"/>
    </source>
</evidence>
<feature type="site" description="Interaction with DNA" evidence="8">
    <location>
        <position position="33"/>
    </location>
</feature>